<evidence type="ECO:0000313" key="2">
    <source>
        <dbReference type="Proteomes" id="UP000594638"/>
    </source>
</evidence>
<dbReference type="AlphaFoldDB" id="A0A8S0RGV5"/>
<proteinExistence type="predicted"/>
<reference evidence="1 2" key="1">
    <citation type="submission" date="2019-12" db="EMBL/GenBank/DDBJ databases">
        <authorList>
            <person name="Alioto T."/>
            <person name="Alioto T."/>
            <person name="Gomez Garrido J."/>
        </authorList>
    </citation>
    <scope>NUCLEOTIDE SEQUENCE [LARGE SCALE GENOMIC DNA]</scope>
</reference>
<keyword evidence="2" id="KW-1185">Reference proteome</keyword>
<dbReference type="Gramene" id="OE9A045206T1">
    <property type="protein sequence ID" value="OE9A045206C1"/>
    <property type="gene ID" value="OE9A045206"/>
</dbReference>
<gene>
    <name evidence="1" type="ORF">OLEA9_A045206</name>
</gene>
<accession>A0A8S0RGV5</accession>
<dbReference type="Proteomes" id="UP000594638">
    <property type="component" value="Unassembled WGS sequence"/>
</dbReference>
<dbReference type="OrthoDB" id="1304043at2759"/>
<organism evidence="1 2">
    <name type="scientific">Olea europaea subsp. europaea</name>
    <dbReference type="NCBI Taxonomy" id="158383"/>
    <lineage>
        <taxon>Eukaryota</taxon>
        <taxon>Viridiplantae</taxon>
        <taxon>Streptophyta</taxon>
        <taxon>Embryophyta</taxon>
        <taxon>Tracheophyta</taxon>
        <taxon>Spermatophyta</taxon>
        <taxon>Magnoliopsida</taxon>
        <taxon>eudicotyledons</taxon>
        <taxon>Gunneridae</taxon>
        <taxon>Pentapetalae</taxon>
        <taxon>asterids</taxon>
        <taxon>lamiids</taxon>
        <taxon>Lamiales</taxon>
        <taxon>Oleaceae</taxon>
        <taxon>Oleeae</taxon>
        <taxon>Olea</taxon>
    </lineage>
</organism>
<sequence length="139" mass="15778">MELKVAEEKSWQGGEFRVSRGRIQKTVVSNILNAIAQVNGGDAVCQASENGSMKMKIRVKKEDLKHVVEVIKDNREIPRQSTPSMSLEKRSSFMRRRNVLRATQAKNEPVKASRKIITPFSICQVLILQKPDIQNQEDC</sequence>
<comment type="caution">
    <text evidence="1">The sequence shown here is derived from an EMBL/GenBank/DDBJ whole genome shotgun (WGS) entry which is preliminary data.</text>
</comment>
<dbReference type="EMBL" id="CACTIH010003619">
    <property type="protein sequence ID" value="CAA2978496.1"/>
    <property type="molecule type" value="Genomic_DNA"/>
</dbReference>
<protein>
    <submittedName>
        <fullName evidence="1">Uncharacterized protein</fullName>
    </submittedName>
</protein>
<name>A0A8S0RGV5_OLEEU</name>
<evidence type="ECO:0000313" key="1">
    <source>
        <dbReference type="EMBL" id="CAA2978496.1"/>
    </source>
</evidence>